<keyword evidence="5" id="KW-0597">Phosphoprotein</keyword>
<comment type="similarity">
    <text evidence="2 15">Belongs to the cation transport ATPase (P-type) (TC 3.A.3) family. Type IB subfamily.</text>
</comment>
<dbReference type="InterPro" id="IPR023298">
    <property type="entry name" value="ATPase_P-typ_TM_dom_sf"/>
</dbReference>
<evidence type="ECO:0000313" key="18">
    <source>
        <dbReference type="EMBL" id="GMG83450.1"/>
    </source>
</evidence>
<reference evidence="18 19" key="1">
    <citation type="submission" date="2023-04" db="EMBL/GenBank/DDBJ databases">
        <title>Marinoamorphus aggregata gen. nov., sp. Nov., isolate from tissue of brittle star Ophioplocus japonicus.</title>
        <authorList>
            <person name="Kawano K."/>
            <person name="Sawayama S."/>
            <person name="Nakagawa S."/>
        </authorList>
    </citation>
    <scope>NUCLEOTIDE SEQUENCE [LARGE SCALE GENOMIC DNA]</scope>
    <source>
        <strain evidence="18 19">NKW23</strain>
    </source>
</reference>
<organism evidence="18 19">
    <name type="scientific">Paralimibaculum aggregatum</name>
    <dbReference type="NCBI Taxonomy" id="3036245"/>
    <lineage>
        <taxon>Bacteria</taxon>
        <taxon>Pseudomonadati</taxon>
        <taxon>Pseudomonadota</taxon>
        <taxon>Alphaproteobacteria</taxon>
        <taxon>Rhodobacterales</taxon>
        <taxon>Paracoccaceae</taxon>
        <taxon>Paralimibaculum</taxon>
    </lineage>
</organism>
<dbReference type="SUPFAM" id="SSF81653">
    <property type="entry name" value="Calcium ATPase, transduction domain A"/>
    <property type="match status" value="1"/>
</dbReference>
<keyword evidence="7 15" id="KW-0479">Metal-binding</keyword>
<feature type="transmembrane region" description="Helical" evidence="15">
    <location>
        <begin position="693"/>
        <end position="713"/>
    </location>
</feature>
<dbReference type="InterPro" id="IPR059000">
    <property type="entry name" value="ATPase_P-type_domA"/>
</dbReference>
<dbReference type="Gene3D" id="3.30.70.100">
    <property type="match status" value="1"/>
</dbReference>
<keyword evidence="11" id="KW-1278">Translocase</keyword>
<evidence type="ECO:0000256" key="8">
    <source>
        <dbReference type="ARBA" id="ARBA00022741"/>
    </source>
</evidence>
<feature type="transmembrane region" description="Helical" evidence="15">
    <location>
        <begin position="128"/>
        <end position="148"/>
    </location>
</feature>
<keyword evidence="6 15" id="KW-0812">Transmembrane</keyword>
<keyword evidence="19" id="KW-1185">Reference proteome</keyword>
<dbReference type="InterPro" id="IPR036163">
    <property type="entry name" value="HMA_dom_sf"/>
</dbReference>
<dbReference type="PROSITE" id="PS01047">
    <property type="entry name" value="HMA_1"/>
    <property type="match status" value="1"/>
</dbReference>
<keyword evidence="8 15" id="KW-0547">Nucleotide-binding</keyword>
<name>A0ABQ6LMD4_9RHOB</name>
<dbReference type="NCBIfam" id="TIGR01512">
    <property type="entry name" value="ATPase-IB2_Cd"/>
    <property type="match status" value="1"/>
</dbReference>
<keyword evidence="3" id="KW-0813">Transport</keyword>
<dbReference type="Gene3D" id="2.70.150.10">
    <property type="entry name" value="Calcium-transporting ATPase, cytoplasmic transduction domain A"/>
    <property type="match status" value="1"/>
</dbReference>
<dbReference type="CDD" id="cd00371">
    <property type="entry name" value="HMA"/>
    <property type="match status" value="1"/>
</dbReference>
<dbReference type="PROSITE" id="PS50846">
    <property type="entry name" value="HMA_2"/>
    <property type="match status" value="1"/>
</dbReference>
<keyword evidence="10" id="KW-0460">Magnesium</keyword>
<gene>
    <name evidence="18" type="ORF">LNKW23_26630</name>
</gene>
<comment type="caution">
    <text evidence="18">The sequence shown here is derived from an EMBL/GenBank/DDBJ whole genome shotgun (WGS) entry which is preliminary data.</text>
</comment>
<keyword evidence="12 15" id="KW-1133">Transmembrane helix</keyword>
<evidence type="ECO:0000256" key="11">
    <source>
        <dbReference type="ARBA" id="ARBA00022967"/>
    </source>
</evidence>
<proteinExistence type="inferred from homology"/>
<keyword evidence="4 15" id="KW-1003">Cell membrane</keyword>
<dbReference type="PANTHER" id="PTHR43520:SF5">
    <property type="entry name" value="CATION-TRANSPORTING P-TYPE ATPASE-RELATED"/>
    <property type="match status" value="1"/>
</dbReference>
<feature type="transmembrane region" description="Helical" evidence="15">
    <location>
        <begin position="160"/>
        <end position="181"/>
    </location>
</feature>
<dbReference type="InterPro" id="IPR027256">
    <property type="entry name" value="P-typ_ATPase_IB"/>
</dbReference>
<dbReference type="InterPro" id="IPR008250">
    <property type="entry name" value="ATPase_P-typ_transduc_dom_A_sf"/>
</dbReference>
<evidence type="ECO:0000256" key="9">
    <source>
        <dbReference type="ARBA" id="ARBA00022840"/>
    </source>
</evidence>
<feature type="transmembrane region" description="Helical" evidence="15">
    <location>
        <begin position="377"/>
        <end position="396"/>
    </location>
</feature>
<dbReference type="PANTHER" id="PTHR43520">
    <property type="entry name" value="ATP7, ISOFORM B"/>
    <property type="match status" value="1"/>
</dbReference>
<evidence type="ECO:0000256" key="3">
    <source>
        <dbReference type="ARBA" id="ARBA00022448"/>
    </source>
</evidence>
<evidence type="ECO:0000256" key="10">
    <source>
        <dbReference type="ARBA" id="ARBA00022842"/>
    </source>
</evidence>
<sequence length="748" mass="77262">MAAASVATDTASKPGGCFKRRAETPAAPDGDERWAHPAAAGRRAVDLMVPGISCAGCMAKIERSLGAEPGIAAVRVNLSLRRAHVEFDPAESSVAAVTDALGRLGYEAKPFDAAALAEIDRDSRGRDLLARLGVAGFAAMNVMLLSVSVWSGAEAATRDLLHWVSALIAIPAIAYAGRPFFASALSALRARRLNMDVPISLAVLLAAGTSLYEVSQSGTHAYFDAGLGLLFFLLLGRYLDHRTRAAARSAAAELTALSARSATVIGADGTRSTVAADAIAPGALVEVAPGERIPADGVVESGTSDLDRSLVTGESMPEPVGPEAPVHAGMLNLSGLLRIRASATGEDTLLAEIARMIEAAETGKTRYDRWADQAARIYAPGVHLVALAAFVGWVWATGDIRHSIAIASAVLIITCPCALGLAVPAVHAAAGGRLFRAGIFLKDGAALERLAAVDTVVFDKTGTLTDGRPRLADAPEPDDTAWPIAAAMAAASRHPLARALAEAAEARGVVPVTLGEIRETPGAGLEAWAGGIRIRLGSAAWTGAEPLPDTAVHLRIGDGTPLAFTFTEGLREDAPELCSDLRRMGFRVVLLSGDGCKPVARVAGATGIPDHRSGLTPRDKLDALDRLRAEGSRVLMVGDGINDAPALAAAHASMSPVSAAEVSRAAADLVFTGSRLAPVAIAIRTARTARHRAMQNFALAALYNACAIPLALAGMVTPLVAALAMSGSSIIVTLNAVRRWGDTGRGPT</sequence>
<dbReference type="Pfam" id="PF00702">
    <property type="entry name" value="Hydrolase"/>
    <property type="match status" value="1"/>
</dbReference>
<evidence type="ECO:0000256" key="4">
    <source>
        <dbReference type="ARBA" id="ARBA00022475"/>
    </source>
</evidence>
<keyword evidence="9 15" id="KW-0067">ATP-binding</keyword>
<dbReference type="InterPro" id="IPR023214">
    <property type="entry name" value="HAD_sf"/>
</dbReference>
<dbReference type="InterPro" id="IPR001757">
    <property type="entry name" value="P_typ_ATPase"/>
</dbReference>
<evidence type="ECO:0000256" key="12">
    <source>
        <dbReference type="ARBA" id="ARBA00022989"/>
    </source>
</evidence>
<dbReference type="PRINTS" id="PR00119">
    <property type="entry name" value="CATATPASE"/>
</dbReference>
<feature type="domain" description="HMA" evidence="17">
    <location>
        <begin position="43"/>
        <end position="109"/>
    </location>
</feature>
<dbReference type="SUPFAM" id="SSF81665">
    <property type="entry name" value="Calcium ATPase, transmembrane domain M"/>
    <property type="match status" value="1"/>
</dbReference>
<feature type="region of interest" description="Disordered" evidence="16">
    <location>
        <begin position="1"/>
        <end position="34"/>
    </location>
</feature>
<keyword evidence="13" id="KW-0406">Ion transport</keyword>
<protein>
    <submittedName>
        <fullName evidence="18">Heavy metal translocating P-type ATPase</fullName>
    </submittedName>
</protein>
<comment type="subcellular location">
    <subcellularLocation>
        <location evidence="1">Cell membrane</location>
        <topology evidence="1">Multi-pass membrane protein</topology>
    </subcellularLocation>
</comment>
<dbReference type="InterPro" id="IPR017969">
    <property type="entry name" value="Heavy-metal-associated_CS"/>
</dbReference>
<dbReference type="Proteomes" id="UP001239909">
    <property type="component" value="Unassembled WGS sequence"/>
</dbReference>
<evidence type="ECO:0000256" key="6">
    <source>
        <dbReference type="ARBA" id="ARBA00022692"/>
    </source>
</evidence>
<dbReference type="Pfam" id="PF00403">
    <property type="entry name" value="HMA"/>
    <property type="match status" value="1"/>
</dbReference>
<evidence type="ECO:0000256" key="14">
    <source>
        <dbReference type="ARBA" id="ARBA00023136"/>
    </source>
</evidence>
<keyword evidence="14 15" id="KW-0472">Membrane</keyword>
<evidence type="ECO:0000256" key="2">
    <source>
        <dbReference type="ARBA" id="ARBA00006024"/>
    </source>
</evidence>
<dbReference type="PROSITE" id="PS00154">
    <property type="entry name" value="ATPASE_E1_E2"/>
    <property type="match status" value="1"/>
</dbReference>
<dbReference type="NCBIfam" id="TIGR01511">
    <property type="entry name" value="ATPase-IB1_Cu"/>
    <property type="match status" value="1"/>
</dbReference>
<dbReference type="Gene3D" id="3.40.50.1000">
    <property type="entry name" value="HAD superfamily/HAD-like"/>
    <property type="match status" value="1"/>
</dbReference>
<feature type="transmembrane region" description="Helical" evidence="15">
    <location>
        <begin position="193"/>
        <end position="214"/>
    </location>
</feature>
<dbReference type="SUPFAM" id="SSF55008">
    <property type="entry name" value="HMA, heavy metal-associated domain"/>
    <property type="match status" value="1"/>
</dbReference>
<evidence type="ECO:0000259" key="17">
    <source>
        <dbReference type="PROSITE" id="PS50846"/>
    </source>
</evidence>
<accession>A0ABQ6LMD4</accession>
<dbReference type="InterPro" id="IPR023299">
    <property type="entry name" value="ATPase_P-typ_cyto_dom_N"/>
</dbReference>
<feature type="transmembrane region" description="Helical" evidence="15">
    <location>
        <begin position="220"/>
        <end position="239"/>
    </location>
</feature>
<evidence type="ECO:0000256" key="5">
    <source>
        <dbReference type="ARBA" id="ARBA00022553"/>
    </source>
</evidence>
<dbReference type="Pfam" id="PF00122">
    <property type="entry name" value="E1-E2_ATPase"/>
    <property type="match status" value="1"/>
</dbReference>
<dbReference type="EMBL" id="BSYI01000019">
    <property type="protein sequence ID" value="GMG83450.1"/>
    <property type="molecule type" value="Genomic_DNA"/>
</dbReference>
<dbReference type="InterPro" id="IPR006121">
    <property type="entry name" value="HMA_dom"/>
</dbReference>
<feature type="transmembrane region" description="Helical" evidence="15">
    <location>
        <begin position="402"/>
        <end position="426"/>
    </location>
</feature>
<evidence type="ECO:0000256" key="15">
    <source>
        <dbReference type="RuleBase" id="RU362081"/>
    </source>
</evidence>
<dbReference type="Gene3D" id="3.40.1110.10">
    <property type="entry name" value="Calcium-transporting ATPase, cytoplasmic domain N"/>
    <property type="match status" value="1"/>
</dbReference>
<evidence type="ECO:0000256" key="16">
    <source>
        <dbReference type="SAM" id="MobiDB-lite"/>
    </source>
</evidence>
<dbReference type="PRINTS" id="PR00943">
    <property type="entry name" value="CUATPASE"/>
</dbReference>
<evidence type="ECO:0000313" key="19">
    <source>
        <dbReference type="Proteomes" id="UP001239909"/>
    </source>
</evidence>
<dbReference type="NCBIfam" id="TIGR01494">
    <property type="entry name" value="ATPase_P-type"/>
    <property type="match status" value="2"/>
</dbReference>
<dbReference type="InterPro" id="IPR018303">
    <property type="entry name" value="ATPase_P-typ_P_site"/>
</dbReference>
<evidence type="ECO:0000256" key="13">
    <source>
        <dbReference type="ARBA" id="ARBA00023065"/>
    </source>
</evidence>
<evidence type="ECO:0000256" key="1">
    <source>
        <dbReference type="ARBA" id="ARBA00004651"/>
    </source>
</evidence>
<dbReference type="InterPro" id="IPR036412">
    <property type="entry name" value="HAD-like_sf"/>
</dbReference>
<dbReference type="SUPFAM" id="SSF56784">
    <property type="entry name" value="HAD-like"/>
    <property type="match status" value="1"/>
</dbReference>
<dbReference type="NCBIfam" id="TIGR01525">
    <property type="entry name" value="ATPase-IB_hvy"/>
    <property type="match status" value="1"/>
</dbReference>
<evidence type="ECO:0000256" key="7">
    <source>
        <dbReference type="ARBA" id="ARBA00022723"/>
    </source>
</evidence>